<dbReference type="Proteomes" id="UP000694389">
    <property type="component" value="Unassembled WGS sequence"/>
</dbReference>
<evidence type="ECO:0000256" key="3">
    <source>
        <dbReference type="SAM" id="SignalP"/>
    </source>
</evidence>
<dbReference type="Gene3D" id="2.60.40.10">
    <property type="entry name" value="Immunoglobulins"/>
    <property type="match status" value="5"/>
</dbReference>
<dbReference type="GeneTree" id="ENSGT00940000162700"/>
<evidence type="ECO:0000313" key="6">
    <source>
        <dbReference type="Proteomes" id="UP000694389"/>
    </source>
</evidence>
<dbReference type="Ensembl" id="ENSDLAT00005083094.1">
    <property type="protein sequence ID" value="ENSDLAP00005079019.1"/>
    <property type="gene ID" value="ENSDLAG00005004112.2"/>
</dbReference>
<dbReference type="PROSITE" id="PS50835">
    <property type="entry name" value="IG_LIKE"/>
    <property type="match status" value="3"/>
</dbReference>
<dbReference type="AlphaFoldDB" id="A0A8P4GEW6"/>
<dbReference type="InterPro" id="IPR007110">
    <property type="entry name" value="Ig-like_dom"/>
</dbReference>
<organism evidence="5 6">
    <name type="scientific">Dicentrarchus labrax</name>
    <name type="common">European seabass</name>
    <name type="synonym">Morone labrax</name>
    <dbReference type="NCBI Taxonomy" id="13489"/>
    <lineage>
        <taxon>Eukaryota</taxon>
        <taxon>Metazoa</taxon>
        <taxon>Chordata</taxon>
        <taxon>Craniata</taxon>
        <taxon>Vertebrata</taxon>
        <taxon>Euteleostomi</taxon>
        <taxon>Actinopterygii</taxon>
        <taxon>Neopterygii</taxon>
        <taxon>Teleostei</taxon>
        <taxon>Neoteleostei</taxon>
        <taxon>Acanthomorphata</taxon>
        <taxon>Eupercaria</taxon>
        <taxon>Moronidae</taxon>
        <taxon>Dicentrarchus</taxon>
    </lineage>
</organism>
<dbReference type="InterPro" id="IPR050488">
    <property type="entry name" value="Ig_Fc_receptor"/>
</dbReference>
<name>A0A8P4GEW6_DICLA</name>
<dbReference type="GO" id="GO:0004888">
    <property type="term" value="F:transmembrane signaling receptor activity"/>
    <property type="evidence" value="ECO:0007669"/>
    <property type="project" value="TreeGrafter"/>
</dbReference>
<keyword evidence="6" id="KW-1185">Reference proteome</keyword>
<evidence type="ECO:0000256" key="2">
    <source>
        <dbReference type="ARBA" id="ARBA00023157"/>
    </source>
</evidence>
<keyword evidence="1 3" id="KW-0732">Signal</keyword>
<dbReference type="InterPro" id="IPR036179">
    <property type="entry name" value="Ig-like_dom_sf"/>
</dbReference>
<accession>A0A8P4GEW6</accession>
<feature type="signal peptide" evidence="3">
    <location>
        <begin position="1"/>
        <end position="27"/>
    </location>
</feature>
<dbReference type="GO" id="GO:0007166">
    <property type="term" value="P:cell surface receptor signaling pathway"/>
    <property type="evidence" value="ECO:0007669"/>
    <property type="project" value="TreeGrafter"/>
</dbReference>
<feature type="domain" description="Ig-like" evidence="4">
    <location>
        <begin position="304"/>
        <end position="375"/>
    </location>
</feature>
<protein>
    <recommendedName>
        <fullName evidence="4">Ig-like domain-containing protein</fullName>
    </recommendedName>
</protein>
<dbReference type="Ensembl" id="ENSDLAT00005068914.1">
    <property type="protein sequence ID" value="ENSDLAP00005081892.1"/>
    <property type="gene ID" value="ENSDLAG00005004398.2"/>
</dbReference>
<dbReference type="PANTHER" id="PTHR11481">
    <property type="entry name" value="IMMUNOGLOBULIN FC RECEPTOR"/>
    <property type="match status" value="1"/>
</dbReference>
<dbReference type="SMART" id="SM00409">
    <property type="entry name" value="IG"/>
    <property type="match status" value="3"/>
</dbReference>
<evidence type="ECO:0000313" key="5">
    <source>
        <dbReference type="Ensembl" id="ENSDLAP00005079019.1"/>
    </source>
</evidence>
<proteinExistence type="predicted"/>
<sequence length="482" mass="53055">MEVTALCIRLLMAVLLLLNAQVDFSYSQNADVDFPQVVPNRQQHFVYESIVVSCEGLEGLTGWRVMRNIRGVVKTCAASWSASTGPCRIKNVYPAVDSGEYWCEMGGRNKSNTVNITVTAGSVILESPVLRVTEGDNVTLSCRKKLTSSDLTAEFFKNGHFMESSSTGEMIIHSVSRSDEGLYKCRISGAGESAESWLAVRDEVFPQVVPNRQQHFVYESIVVSCEGLEGLTGWTVMRSIRGVVKTCNSSWSTSTGPCKIKNVYPAVDSGEYWCEMERRRKTTNTVSVTVTAGSVILDSPVRPVMEGDNVTLSCRRKLTASTQTAEFFKDSHFMESSSTGNITIHNVSKSHEGLYKCRTSDVGESPESWLAVRVAVYAVVRKPEEKAGSVILDSPVLPVMEGDNVTLRCRRKLMPSNQTAEFFKDGHFMESSSIGDITIHSVSKSHEGLYKCRISGAEESPVSWLAVKVANVVPKPHKDKGN</sequence>
<evidence type="ECO:0000256" key="1">
    <source>
        <dbReference type="ARBA" id="ARBA00022729"/>
    </source>
</evidence>
<dbReference type="GO" id="GO:0006955">
    <property type="term" value="P:immune response"/>
    <property type="evidence" value="ECO:0007669"/>
    <property type="project" value="TreeGrafter"/>
</dbReference>
<dbReference type="InterPro" id="IPR013783">
    <property type="entry name" value="Ig-like_fold"/>
</dbReference>
<feature type="domain" description="Ig-like" evidence="4">
    <location>
        <begin position="383"/>
        <end position="463"/>
    </location>
</feature>
<dbReference type="Pfam" id="PF13895">
    <property type="entry name" value="Ig_2"/>
    <property type="match status" value="3"/>
</dbReference>
<feature type="chain" id="PRO_5044693198" description="Ig-like domain-containing protein" evidence="3">
    <location>
        <begin position="28"/>
        <end position="482"/>
    </location>
</feature>
<dbReference type="GO" id="GO:0009897">
    <property type="term" value="C:external side of plasma membrane"/>
    <property type="evidence" value="ECO:0007669"/>
    <property type="project" value="TreeGrafter"/>
</dbReference>
<dbReference type="InterPro" id="IPR003598">
    <property type="entry name" value="Ig_sub2"/>
</dbReference>
<keyword evidence="2" id="KW-1015">Disulfide bond</keyword>
<dbReference type="InterPro" id="IPR003599">
    <property type="entry name" value="Ig_sub"/>
</dbReference>
<feature type="domain" description="Ig-like" evidence="4">
    <location>
        <begin position="121"/>
        <end position="199"/>
    </location>
</feature>
<evidence type="ECO:0000259" key="4">
    <source>
        <dbReference type="PROSITE" id="PS50835"/>
    </source>
</evidence>
<reference evidence="5" key="1">
    <citation type="submission" date="2025-05" db="UniProtKB">
        <authorList>
            <consortium name="Ensembl"/>
        </authorList>
    </citation>
    <scope>IDENTIFICATION</scope>
</reference>
<dbReference type="SMART" id="SM00408">
    <property type="entry name" value="IGc2"/>
    <property type="match status" value="3"/>
</dbReference>
<dbReference type="PANTHER" id="PTHR11481:SF64">
    <property type="entry name" value="FC RECEPTOR-LIKE PROTEIN 4"/>
    <property type="match status" value="1"/>
</dbReference>
<dbReference type="SUPFAM" id="SSF48726">
    <property type="entry name" value="Immunoglobulin"/>
    <property type="match status" value="3"/>
</dbReference>